<dbReference type="Gene3D" id="3.80.10.10">
    <property type="entry name" value="Ribonuclease Inhibitor"/>
    <property type="match status" value="1"/>
</dbReference>
<evidence type="ECO:0000256" key="2">
    <source>
        <dbReference type="ARBA" id="ARBA00022737"/>
    </source>
</evidence>
<comment type="caution">
    <text evidence="3">The sequence shown here is derived from an EMBL/GenBank/DDBJ whole genome shotgun (WGS) entry which is preliminary data.</text>
</comment>
<gene>
    <name evidence="3" type="primary">AVEN_203886_1</name>
    <name evidence="3" type="ORF">CEXT_741991</name>
</gene>
<dbReference type="SUPFAM" id="SSF52058">
    <property type="entry name" value="L domain-like"/>
    <property type="match status" value="1"/>
</dbReference>
<sequence length="268" mass="29902">MEKKRESAKTLLEKPTEIRFQLCGGAHANSTAFILWVVLSCYSAASERHSEEAKHFRVKNANMSSQNAAADGSLFEVNATYTIWLSGSSVLPRGFLRGLDVSGLVVDDPHLQGLEEGALGGPSTQDFMVDKSSIKEVPDFRFIRDSLKLIYMDNSRLTALDRANLRHLPLLEELSFYNNSIEHVAPDVFQVGLHLSIHGHGGSELLQHLPQPARVPAPDLFEQWSHLKYVDLSHNRLLHVDRLFLPTDPHVSASSCLFSVLPYRHVIG</sequence>
<keyword evidence="1" id="KW-0433">Leucine-rich repeat</keyword>
<proteinExistence type="predicted"/>
<dbReference type="AlphaFoldDB" id="A0AAV4X487"/>
<protein>
    <submittedName>
        <fullName evidence="3">Uncharacterized protein</fullName>
    </submittedName>
</protein>
<keyword evidence="4" id="KW-1185">Reference proteome</keyword>
<dbReference type="Proteomes" id="UP001054945">
    <property type="component" value="Unassembled WGS sequence"/>
</dbReference>
<organism evidence="3 4">
    <name type="scientific">Caerostris extrusa</name>
    <name type="common">Bark spider</name>
    <name type="synonym">Caerostris bankana</name>
    <dbReference type="NCBI Taxonomy" id="172846"/>
    <lineage>
        <taxon>Eukaryota</taxon>
        <taxon>Metazoa</taxon>
        <taxon>Ecdysozoa</taxon>
        <taxon>Arthropoda</taxon>
        <taxon>Chelicerata</taxon>
        <taxon>Arachnida</taxon>
        <taxon>Araneae</taxon>
        <taxon>Araneomorphae</taxon>
        <taxon>Entelegynae</taxon>
        <taxon>Araneoidea</taxon>
        <taxon>Araneidae</taxon>
        <taxon>Caerostris</taxon>
    </lineage>
</organism>
<dbReference type="PANTHER" id="PTHR45617:SF181">
    <property type="entry name" value="LP04042P"/>
    <property type="match status" value="1"/>
</dbReference>
<name>A0AAV4X487_CAEEX</name>
<keyword evidence="2" id="KW-0677">Repeat</keyword>
<evidence type="ECO:0000256" key="1">
    <source>
        <dbReference type="ARBA" id="ARBA00022614"/>
    </source>
</evidence>
<dbReference type="PANTHER" id="PTHR45617">
    <property type="entry name" value="LEUCINE RICH REPEAT FAMILY PROTEIN"/>
    <property type="match status" value="1"/>
</dbReference>
<reference evidence="3 4" key="1">
    <citation type="submission" date="2021-06" db="EMBL/GenBank/DDBJ databases">
        <title>Caerostris extrusa draft genome.</title>
        <authorList>
            <person name="Kono N."/>
            <person name="Arakawa K."/>
        </authorList>
    </citation>
    <scope>NUCLEOTIDE SEQUENCE [LARGE SCALE GENOMIC DNA]</scope>
</reference>
<dbReference type="InterPro" id="IPR032675">
    <property type="entry name" value="LRR_dom_sf"/>
</dbReference>
<accession>A0AAV4X487</accession>
<dbReference type="EMBL" id="BPLR01017194">
    <property type="protein sequence ID" value="GIY89357.1"/>
    <property type="molecule type" value="Genomic_DNA"/>
</dbReference>
<evidence type="ECO:0000313" key="4">
    <source>
        <dbReference type="Proteomes" id="UP001054945"/>
    </source>
</evidence>
<evidence type="ECO:0000313" key="3">
    <source>
        <dbReference type="EMBL" id="GIY89357.1"/>
    </source>
</evidence>